<proteinExistence type="predicted"/>
<protein>
    <submittedName>
        <fullName evidence="1">Uncharacterized protein</fullName>
    </submittedName>
</protein>
<evidence type="ECO:0000313" key="2">
    <source>
        <dbReference type="Proteomes" id="UP001148662"/>
    </source>
</evidence>
<accession>A0ACC1SFC0</accession>
<organism evidence="1 2">
    <name type="scientific">Phlebia brevispora</name>
    <dbReference type="NCBI Taxonomy" id="194682"/>
    <lineage>
        <taxon>Eukaryota</taxon>
        <taxon>Fungi</taxon>
        <taxon>Dikarya</taxon>
        <taxon>Basidiomycota</taxon>
        <taxon>Agaricomycotina</taxon>
        <taxon>Agaricomycetes</taxon>
        <taxon>Polyporales</taxon>
        <taxon>Meruliaceae</taxon>
        <taxon>Phlebia</taxon>
    </lineage>
</organism>
<dbReference type="Proteomes" id="UP001148662">
    <property type="component" value="Unassembled WGS sequence"/>
</dbReference>
<gene>
    <name evidence="1" type="ORF">NM688_g6502</name>
</gene>
<evidence type="ECO:0000313" key="1">
    <source>
        <dbReference type="EMBL" id="KAJ3538553.1"/>
    </source>
</evidence>
<sequence length="291" mass="33162">MTAVQSSELWYPDDDIILECGKTRFRIHLNILTEHSSVFREMAKISYPSELPSVIPLQDSPCDMYHFLKSMYDASYFQSYSFLNLPIITAVLCLSAKYEAVSLRRRAIDILNTAYPCDLRSWSGASAKHILRSSDEEFFFPVCFYAAAKRPLAEILPKLLSLPLARGDIDELCTQFVVGRENLRDAEIQHVLRFLSPSFMRPGCYNRNSDTLRLQLHSPHALFRLAESGQPYQDWCSMNPSTVGTTLGLCDPCCAAIEREISVGLKTIWKDLPGIFGLPDWWTLKKADCWE</sequence>
<dbReference type="EMBL" id="JANHOG010001349">
    <property type="protein sequence ID" value="KAJ3538553.1"/>
    <property type="molecule type" value="Genomic_DNA"/>
</dbReference>
<reference evidence="1" key="1">
    <citation type="submission" date="2022-07" db="EMBL/GenBank/DDBJ databases">
        <title>Genome Sequence of Phlebia brevispora.</title>
        <authorList>
            <person name="Buettner E."/>
        </authorList>
    </citation>
    <scope>NUCLEOTIDE SEQUENCE</scope>
    <source>
        <strain evidence="1">MPL23</strain>
    </source>
</reference>
<keyword evidence="2" id="KW-1185">Reference proteome</keyword>
<comment type="caution">
    <text evidence="1">The sequence shown here is derived from an EMBL/GenBank/DDBJ whole genome shotgun (WGS) entry which is preliminary data.</text>
</comment>
<name>A0ACC1SFC0_9APHY</name>